<dbReference type="AlphaFoldDB" id="A0A9N8H8C9"/>
<protein>
    <submittedName>
        <fullName evidence="2">Uncharacterized protein</fullName>
    </submittedName>
</protein>
<evidence type="ECO:0000313" key="2">
    <source>
        <dbReference type="EMBL" id="CAB9505568.1"/>
    </source>
</evidence>
<evidence type="ECO:0000313" key="3">
    <source>
        <dbReference type="Proteomes" id="UP001153069"/>
    </source>
</evidence>
<dbReference type="EMBL" id="CAICTM010000235">
    <property type="protein sequence ID" value="CAB9505568.1"/>
    <property type="molecule type" value="Genomic_DNA"/>
</dbReference>
<feature type="compositionally biased region" description="Acidic residues" evidence="1">
    <location>
        <begin position="15"/>
        <end position="35"/>
    </location>
</feature>
<dbReference type="Gene3D" id="3.40.525.10">
    <property type="entry name" value="CRAL-TRIO lipid binding domain"/>
    <property type="match status" value="1"/>
</dbReference>
<dbReference type="SUPFAM" id="SSF52087">
    <property type="entry name" value="CRAL/TRIO domain"/>
    <property type="match status" value="1"/>
</dbReference>
<dbReference type="OrthoDB" id="197703at2759"/>
<organism evidence="2 3">
    <name type="scientific">Seminavis robusta</name>
    <dbReference type="NCBI Taxonomy" id="568900"/>
    <lineage>
        <taxon>Eukaryota</taxon>
        <taxon>Sar</taxon>
        <taxon>Stramenopiles</taxon>
        <taxon>Ochrophyta</taxon>
        <taxon>Bacillariophyta</taxon>
        <taxon>Bacillariophyceae</taxon>
        <taxon>Bacillariophycidae</taxon>
        <taxon>Naviculales</taxon>
        <taxon>Naviculaceae</taxon>
        <taxon>Seminavis</taxon>
    </lineage>
</organism>
<dbReference type="Proteomes" id="UP001153069">
    <property type="component" value="Unassembled WGS sequence"/>
</dbReference>
<comment type="caution">
    <text evidence="2">The sequence shown here is derived from an EMBL/GenBank/DDBJ whole genome shotgun (WGS) entry which is preliminary data.</text>
</comment>
<reference evidence="2" key="1">
    <citation type="submission" date="2020-06" db="EMBL/GenBank/DDBJ databases">
        <authorList>
            <consortium name="Plant Systems Biology data submission"/>
        </authorList>
    </citation>
    <scope>NUCLEOTIDE SEQUENCE</scope>
    <source>
        <strain evidence="2">D6</strain>
    </source>
</reference>
<feature type="compositionally biased region" description="Basic and acidic residues" evidence="1">
    <location>
        <begin position="1"/>
        <end position="14"/>
    </location>
</feature>
<feature type="compositionally biased region" description="Polar residues" evidence="1">
    <location>
        <begin position="56"/>
        <end position="66"/>
    </location>
</feature>
<evidence type="ECO:0000256" key="1">
    <source>
        <dbReference type="SAM" id="MobiDB-lite"/>
    </source>
</evidence>
<name>A0A9N8H8C9_9STRA</name>
<feature type="compositionally biased region" description="Basic and acidic residues" evidence="1">
    <location>
        <begin position="83"/>
        <end position="92"/>
    </location>
</feature>
<sequence>MMNHNNDHRELGENHDEEEDSFEECSETSSEEESDNNGSSSELHEEVIPVQEDYSHSGTGTSSTLDNEAEIHRNGEDENLGNEGDHETNSDHEESDYDDEEVDLIGNLLQDPLCHQHSTMLLTQEEQRWALQLKESMVNRPDLDEENDMWLAQYAIVTEGDISNALKRIARIQAFQKQYGVNNSVEQGVQMLSKLFQLMPGSILCLDVDPMKNEGLHIMDNGKQDHMAAMASERNWRICLVGFYYYFLVCQPTLATIRNGQHTMADFVDFTWNNFRMEFFYQFNLEFGELYPHRFSGFLAFNTGTLANLMFALVKHVYSKALMSKVQLGCHIPLGEEDEVPRSLSEIYLQPSLEEANKRMLVRARELFTLRARNEANFRLQQSASETT</sequence>
<gene>
    <name evidence="2" type="ORF">SEMRO_236_G094860.1</name>
</gene>
<accession>A0A9N8H8C9</accession>
<feature type="region of interest" description="Disordered" evidence="1">
    <location>
        <begin position="1"/>
        <end position="99"/>
    </location>
</feature>
<keyword evidence="3" id="KW-1185">Reference proteome</keyword>
<proteinExistence type="predicted"/>
<dbReference type="InterPro" id="IPR036865">
    <property type="entry name" value="CRAL-TRIO_dom_sf"/>
</dbReference>